<keyword evidence="1" id="KW-0732">Signal</keyword>
<protein>
    <recommendedName>
        <fullName evidence="4">DUF4595 domain-containing protein</fullName>
    </recommendedName>
</protein>
<dbReference type="EMBL" id="JAWXVI010000005">
    <property type="protein sequence ID" value="MDX6189794.1"/>
    <property type="molecule type" value="Genomic_DNA"/>
</dbReference>
<reference evidence="2 3" key="1">
    <citation type="submission" date="2023-11" db="EMBL/GenBank/DDBJ databases">
        <title>Unpublished Manusciprt.</title>
        <authorList>
            <person name="Saticioglu I.B."/>
            <person name="Ay H."/>
            <person name="Ajmi N."/>
            <person name="Altun S."/>
            <person name="Duman M."/>
        </authorList>
    </citation>
    <scope>NUCLEOTIDE SEQUENCE [LARGE SCALE GENOMIC DNA]</scope>
    <source>
        <strain evidence="2 3">Fl-318</strain>
    </source>
</reference>
<dbReference type="RefSeq" id="WP_230001584.1">
    <property type="nucleotide sequence ID" value="NZ_CP087134.1"/>
</dbReference>
<feature type="chain" id="PRO_5045529437" description="DUF4595 domain-containing protein" evidence="1">
    <location>
        <begin position="22"/>
        <end position="334"/>
    </location>
</feature>
<feature type="signal peptide" evidence="1">
    <location>
        <begin position="1"/>
        <end position="21"/>
    </location>
</feature>
<evidence type="ECO:0000313" key="3">
    <source>
        <dbReference type="Proteomes" id="UP001273350"/>
    </source>
</evidence>
<dbReference type="Proteomes" id="UP001273350">
    <property type="component" value="Unassembled WGS sequence"/>
</dbReference>
<sequence>MKKTTLAFLLITLPLLFTSCASDENAPATPTPDVIDPRLPNQEVFKPAIQLIPKKTAAKTTGKSTETAPHRLIKEVVSDIIKDDNGNEIEENLRERRYTYDSRGRLHSIDKYTDNLLVGNITKFDFNEANQVTNAYYADIVTEINSSGFISKVTAPNGNVTDIYYDEIGRDIKEVENGTYTQRILQQQPDGSYLQVPVTNPVNITYLYTYVGNKVFVNITSLQKNYSKRVVTNGVTSYVVKDRILDTTYELTVDYTKAGIYSSEPIFRCYIYNWMHILDWKIKAVSEGVTLYEMRNEYDYKYDANGYLTESTVKVIDLAYPDEKTVTKTVYSYE</sequence>
<proteinExistence type="predicted"/>
<accession>A0ABU4RB43</accession>
<gene>
    <name evidence="2" type="ORF">SGQ83_10565</name>
</gene>
<organism evidence="2 3">
    <name type="scientific">Flavobacterium cupriresistens</name>
    <dbReference type="NCBI Taxonomy" id="2893885"/>
    <lineage>
        <taxon>Bacteria</taxon>
        <taxon>Pseudomonadati</taxon>
        <taxon>Bacteroidota</taxon>
        <taxon>Flavobacteriia</taxon>
        <taxon>Flavobacteriales</taxon>
        <taxon>Flavobacteriaceae</taxon>
        <taxon>Flavobacterium</taxon>
    </lineage>
</organism>
<name>A0ABU4RB43_9FLAO</name>
<comment type="caution">
    <text evidence="2">The sequence shown here is derived from an EMBL/GenBank/DDBJ whole genome shotgun (WGS) entry which is preliminary data.</text>
</comment>
<dbReference type="PROSITE" id="PS51257">
    <property type="entry name" value="PROKAR_LIPOPROTEIN"/>
    <property type="match status" value="1"/>
</dbReference>
<evidence type="ECO:0000256" key="1">
    <source>
        <dbReference type="SAM" id="SignalP"/>
    </source>
</evidence>
<evidence type="ECO:0008006" key="4">
    <source>
        <dbReference type="Google" id="ProtNLM"/>
    </source>
</evidence>
<keyword evidence="3" id="KW-1185">Reference proteome</keyword>
<evidence type="ECO:0000313" key="2">
    <source>
        <dbReference type="EMBL" id="MDX6189794.1"/>
    </source>
</evidence>